<evidence type="ECO:0000256" key="3">
    <source>
        <dbReference type="ARBA" id="ARBA00022722"/>
    </source>
</evidence>
<dbReference type="GO" id="GO:0046872">
    <property type="term" value="F:metal ion binding"/>
    <property type="evidence" value="ECO:0007669"/>
    <property type="project" value="UniProtKB-KW"/>
</dbReference>
<feature type="domain" description="MJ1316 RNA cyclic group end recognition" evidence="10">
    <location>
        <begin position="1"/>
        <end position="65"/>
    </location>
</feature>
<evidence type="ECO:0008006" key="14">
    <source>
        <dbReference type="Google" id="ProtNLM"/>
    </source>
</evidence>
<dbReference type="GO" id="GO:0006302">
    <property type="term" value="P:double-strand break repair"/>
    <property type="evidence" value="ECO:0007669"/>
    <property type="project" value="TreeGrafter"/>
</dbReference>
<evidence type="ECO:0000256" key="2">
    <source>
        <dbReference type="ARBA" id="ARBA00001946"/>
    </source>
</evidence>
<dbReference type="PANTHER" id="PTHR15822:SF4">
    <property type="entry name" value="TYROSYL-DNA PHOSPHODIESTERASE 2"/>
    <property type="match status" value="1"/>
</dbReference>
<dbReference type="InterPro" id="IPR051547">
    <property type="entry name" value="TDP2-like"/>
</dbReference>
<evidence type="ECO:0000256" key="5">
    <source>
        <dbReference type="ARBA" id="ARBA00022763"/>
    </source>
</evidence>
<comment type="cofactor">
    <cofactor evidence="1">
        <name>Mn(2+)</name>
        <dbReference type="ChEBI" id="CHEBI:29035"/>
    </cofactor>
</comment>
<dbReference type="InterPro" id="IPR040459">
    <property type="entry name" value="MJ1316"/>
</dbReference>
<reference evidence="12" key="1">
    <citation type="submission" date="2020-08" db="EMBL/GenBank/DDBJ databases">
        <title>Whole genome shotgun sequence of Polymorphospora rubra NBRC 101157.</title>
        <authorList>
            <person name="Komaki H."/>
            <person name="Tamura T."/>
        </authorList>
    </citation>
    <scope>NUCLEOTIDE SEQUENCE</scope>
    <source>
        <strain evidence="12">NBRC 101157</strain>
    </source>
</reference>
<evidence type="ECO:0000256" key="4">
    <source>
        <dbReference type="ARBA" id="ARBA00022723"/>
    </source>
</evidence>
<dbReference type="Pfam" id="PF04457">
    <property type="entry name" value="MJ1316"/>
    <property type="match status" value="1"/>
</dbReference>
<evidence type="ECO:0000259" key="10">
    <source>
        <dbReference type="Pfam" id="PF04457"/>
    </source>
</evidence>
<evidence type="ECO:0000256" key="6">
    <source>
        <dbReference type="ARBA" id="ARBA00022801"/>
    </source>
</evidence>
<dbReference type="Pfam" id="PF03372">
    <property type="entry name" value="Exo_endo_phos"/>
    <property type="match status" value="1"/>
</dbReference>
<evidence type="ECO:0000313" key="13">
    <source>
        <dbReference type="Proteomes" id="UP000680866"/>
    </source>
</evidence>
<evidence type="ECO:0000259" key="11">
    <source>
        <dbReference type="Pfam" id="PF04928"/>
    </source>
</evidence>
<dbReference type="InterPro" id="IPR043519">
    <property type="entry name" value="NT_sf"/>
</dbReference>
<evidence type="ECO:0000256" key="8">
    <source>
        <dbReference type="ARBA" id="ARBA00023204"/>
    </source>
</evidence>
<dbReference type="Gene3D" id="3.90.1140.10">
    <property type="entry name" value="Cyclic phosphodiesterase"/>
    <property type="match status" value="1"/>
</dbReference>
<keyword evidence="8" id="KW-0234">DNA repair</keyword>
<dbReference type="EMBL" id="AP023359">
    <property type="protein sequence ID" value="BCJ68604.1"/>
    <property type="molecule type" value="Genomic_DNA"/>
</dbReference>
<dbReference type="SUPFAM" id="SSF81631">
    <property type="entry name" value="PAP/OAS1 substrate-binding domain"/>
    <property type="match status" value="1"/>
</dbReference>
<evidence type="ECO:0000256" key="1">
    <source>
        <dbReference type="ARBA" id="ARBA00001936"/>
    </source>
</evidence>
<dbReference type="InterPro" id="IPR036691">
    <property type="entry name" value="Endo/exonu/phosph_ase_sf"/>
</dbReference>
<feature type="domain" description="Endonuclease/exonuclease/phosphatase" evidence="9">
    <location>
        <begin position="122"/>
        <end position="354"/>
    </location>
</feature>
<dbReference type="GO" id="GO:0004518">
    <property type="term" value="F:nuclease activity"/>
    <property type="evidence" value="ECO:0007669"/>
    <property type="project" value="UniProtKB-KW"/>
</dbReference>
<organism evidence="12 13">
    <name type="scientific">Polymorphospora rubra</name>
    <dbReference type="NCBI Taxonomy" id="338584"/>
    <lineage>
        <taxon>Bacteria</taxon>
        <taxon>Bacillati</taxon>
        <taxon>Actinomycetota</taxon>
        <taxon>Actinomycetes</taxon>
        <taxon>Micromonosporales</taxon>
        <taxon>Micromonosporaceae</taxon>
        <taxon>Polymorphospora</taxon>
    </lineage>
</organism>
<dbReference type="InterPro" id="IPR007012">
    <property type="entry name" value="PolA_pol_cen_dom"/>
</dbReference>
<dbReference type="GO" id="GO:0070260">
    <property type="term" value="F:5'-tyrosyl-DNA phosphodiesterase activity"/>
    <property type="evidence" value="ECO:0007669"/>
    <property type="project" value="TreeGrafter"/>
</dbReference>
<dbReference type="InterPro" id="IPR005135">
    <property type="entry name" value="Endo/exonuclease/phosphatase"/>
</dbReference>
<dbReference type="PANTHER" id="PTHR15822">
    <property type="entry name" value="TRAF AND TNF RECEPTOR-ASSOCIATED PROTEIN"/>
    <property type="match status" value="1"/>
</dbReference>
<keyword evidence="5" id="KW-0227">DNA damage</keyword>
<evidence type="ECO:0000259" key="9">
    <source>
        <dbReference type="Pfam" id="PF03372"/>
    </source>
</evidence>
<dbReference type="SUPFAM" id="SSF81301">
    <property type="entry name" value="Nucleotidyltransferase"/>
    <property type="match status" value="1"/>
</dbReference>
<feature type="domain" description="Poly(A) polymerase central" evidence="11">
    <location>
        <begin position="694"/>
        <end position="761"/>
    </location>
</feature>
<accession>A0A810N812</accession>
<keyword evidence="4" id="KW-0479">Metal-binding</keyword>
<dbReference type="SUPFAM" id="SSF55144">
    <property type="entry name" value="LigT-like"/>
    <property type="match status" value="1"/>
</dbReference>
<dbReference type="SUPFAM" id="SSF56219">
    <property type="entry name" value="DNase I-like"/>
    <property type="match status" value="1"/>
</dbReference>
<evidence type="ECO:0000313" key="12">
    <source>
        <dbReference type="EMBL" id="BCJ68604.1"/>
    </source>
</evidence>
<keyword evidence="7" id="KW-0460">Magnesium</keyword>
<dbReference type="Pfam" id="PF13563">
    <property type="entry name" value="2_5_RNA_ligase2"/>
    <property type="match status" value="1"/>
</dbReference>
<keyword evidence="13" id="KW-1185">Reference proteome</keyword>
<dbReference type="Proteomes" id="UP000680866">
    <property type="component" value="Chromosome"/>
</dbReference>
<dbReference type="CDD" id="cd09080">
    <property type="entry name" value="TDP2"/>
    <property type="match status" value="1"/>
</dbReference>
<dbReference type="Gene3D" id="3.30.460.10">
    <property type="entry name" value="Beta Polymerase, domain 2"/>
    <property type="match status" value="1"/>
</dbReference>
<keyword evidence="6" id="KW-0378">Hydrolase</keyword>
<proteinExistence type="predicted"/>
<dbReference type="KEGG" id="pry:Prubr_56250"/>
<dbReference type="Gene3D" id="1.10.1410.10">
    <property type="match status" value="1"/>
</dbReference>
<dbReference type="RefSeq" id="WP_212817813.1">
    <property type="nucleotide sequence ID" value="NZ_AP023359.1"/>
</dbReference>
<dbReference type="GO" id="GO:1990817">
    <property type="term" value="F:poly(A) RNA polymerase activity"/>
    <property type="evidence" value="ECO:0007669"/>
    <property type="project" value="InterPro"/>
</dbReference>
<protein>
    <recommendedName>
        <fullName evidence="14">Polynucleotide adenylyltransferase</fullName>
    </recommendedName>
</protein>
<gene>
    <name evidence="12" type="ORF">Prubr_56250</name>
</gene>
<keyword evidence="3" id="KW-0540">Nuclease</keyword>
<dbReference type="InterPro" id="IPR009097">
    <property type="entry name" value="Cyclic_Pdiesterase"/>
</dbReference>
<comment type="cofactor">
    <cofactor evidence="2">
        <name>Mg(2+)</name>
        <dbReference type="ChEBI" id="CHEBI:18420"/>
    </cofactor>
</comment>
<dbReference type="Gene3D" id="3.60.10.10">
    <property type="entry name" value="Endonuclease/exonuclease/phosphatase"/>
    <property type="match status" value="1"/>
</dbReference>
<sequence length="915" mass="97342">MRTSEEIYHRARWDPRFDPARFVIGVNVRGREPKRIPLPAFVPGGDIPWHRVLFVEADGELVWDRATGLDRIDSTPAGRVRAPRRLRAPFFAATTPHAFDPVDGWVPAPGSPAAPTTRLRILTWNTLWDRYDSDRIDTARRRPLLLTALERADADVIALQEVERDLLTGLLGADWVRAGYTIGTDPAGDDVDEGGVLLLSRLPVREAGRHVLGPHKTVTAITVDCATGPVVVAAVHLSSDRAKDGPGRRGGELARLAEMLSTTDCQVVLAGDFNDGGDTPQRTLGLRDAWTDVHGPADRTVTFDPAVNPLAAVSSLSGRASRLDRVLLGPGELRAAAATLVGDTPVDGLFASDHFAVSVDLAVETPPADALDLPPTARTALAWLPPEELWPAIQRIRAEHDPQVDRWPPHVNLLFGFVPESAFEDAAPLLSAVAAASAPFPVRLAGVRTFAHRDDATVWLDPAAADPAPWAALRDALARRFPRCRGRSEGYTPHLTLGRGSATDRIAAEADRIGGTSARVDEIVLLSRRGDGPMRPRAVVSLGTGAVRWLPEPGTPAGSLVNGRGVTERIQAALGTVHVTGSRRLGCALPGADLDLVAALPGGPDLTNVLARLATALPHASSVRPVVGARVPGLRLHTDGLDVDLVVIGTGAVPPADAVDRRAELGEAAATALSAVSDAEAVRRAVGTDARFPELARAVKAWARACGLDSAPFGGLPGLAWTVLAARTVLDAGDLQGDELLRHFFGTWAAWDWRHPVTLDGGTVPPAEAAVTVLTPSYPVRSCTDQVGPGLRDLLTEELYRAWEGHPPTPPHRRHATWAVVTVSAVAGEAFEVTVGRFRGRVRALLTAIERNGSVDVHAWPRPYEAGPTRRRYAIGLGREPYDAARLAGVAAGWLDGVPGVHVGHADGGAVPTLL</sequence>
<dbReference type="GO" id="GO:0003697">
    <property type="term" value="F:single-stranded DNA binding"/>
    <property type="evidence" value="ECO:0007669"/>
    <property type="project" value="TreeGrafter"/>
</dbReference>
<evidence type="ECO:0000256" key="7">
    <source>
        <dbReference type="ARBA" id="ARBA00022842"/>
    </source>
</evidence>
<dbReference type="Pfam" id="PF04928">
    <property type="entry name" value="PAP_central"/>
    <property type="match status" value="1"/>
</dbReference>
<dbReference type="GO" id="GO:0005737">
    <property type="term" value="C:cytoplasm"/>
    <property type="evidence" value="ECO:0007669"/>
    <property type="project" value="TreeGrafter"/>
</dbReference>
<dbReference type="AlphaFoldDB" id="A0A810N812"/>
<name>A0A810N812_9ACTN</name>